<proteinExistence type="predicted"/>
<dbReference type="InterPro" id="IPR035909">
    <property type="entry name" value="CheB_C"/>
</dbReference>
<dbReference type="AlphaFoldDB" id="A0A1M4N0F9"/>
<dbReference type="InterPro" id="IPR022642">
    <property type="entry name" value="CheR_C"/>
</dbReference>
<dbReference type="PROSITE" id="PS50123">
    <property type="entry name" value="CHER"/>
    <property type="match status" value="1"/>
</dbReference>
<evidence type="ECO:0000256" key="1">
    <source>
        <dbReference type="PROSITE-ProRule" id="PRU00050"/>
    </source>
</evidence>
<protein>
    <submittedName>
        <fullName evidence="6">Putative chemotaxis protein CheR</fullName>
    </submittedName>
</protein>
<dbReference type="GO" id="GO:0008984">
    <property type="term" value="F:protein-glutamate methylesterase activity"/>
    <property type="evidence" value="ECO:0007669"/>
    <property type="project" value="InterPro"/>
</dbReference>
<dbReference type="Pfam" id="PF03705">
    <property type="entry name" value="CheR_N"/>
    <property type="match status" value="1"/>
</dbReference>
<dbReference type="SUPFAM" id="SSF53335">
    <property type="entry name" value="S-adenosyl-L-methionine-dependent methyltransferases"/>
    <property type="match status" value="1"/>
</dbReference>
<gene>
    <name evidence="6" type="ORF">KARMA_1704</name>
</gene>
<dbReference type="InterPro" id="IPR000673">
    <property type="entry name" value="Sig_transdc_resp-reg_Me-estase"/>
</dbReference>
<evidence type="ECO:0000256" key="3">
    <source>
        <dbReference type="SAM" id="MobiDB-lite"/>
    </source>
</evidence>
<dbReference type="PROSITE" id="PS50122">
    <property type="entry name" value="CHEB"/>
    <property type="match status" value="1"/>
</dbReference>
<feature type="coiled-coil region" evidence="2">
    <location>
        <begin position="676"/>
        <end position="759"/>
    </location>
</feature>
<dbReference type="CDD" id="cd16434">
    <property type="entry name" value="CheB-CheR_fusion"/>
    <property type="match status" value="1"/>
</dbReference>
<dbReference type="SUPFAM" id="SSF47757">
    <property type="entry name" value="Chemotaxis receptor methyltransferase CheR, N-terminal domain"/>
    <property type="match status" value="1"/>
</dbReference>
<feature type="active site" evidence="1">
    <location>
        <position position="165"/>
    </location>
</feature>
<accession>A0A1M4N0F9</accession>
<keyword evidence="7" id="KW-1185">Reference proteome</keyword>
<dbReference type="InterPro" id="IPR029063">
    <property type="entry name" value="SAM-dependent_MTases_sf"/>
</dbReference>
<organism evidence="6 7">
    <name type="scientific">Donghicola eburneus</name>
    <dbReference type="NCBI Taxonomy" id="393278"/>
    <lineage>
        <taxon>Bacteria</taxon>
        <taxon>Pseudomonadati</taxon>
        <taxon>Pseudomonadota</taxon>
        <taxon>Alphaproteobacteria</taxon>
        <taxon>Rhodobacterales</taxon>
        <taxon>Roseobacteraceae</taxon>
        <taxon>Donghicola</taxon>
    </lineage>
</organism>
<feature type="domain" description="CheR-type methyltransferase" evidence="5">
    <location>
        <begin position="236"/>
        <end position="475"/>
    </location>
</feature>
<dbReference type="PRINTS" id="PR00996">
    <property type="entry name" value="CHERMTFRASE"/>
</dbReference>
<dbReference type="Gene3D" id="3.40.50.180">
    <property type="entry name" value="Methylesterase CheB, C-terminal domain"/>
    <property type="match status" value="1"/>
</dbReference>
<reference evidence="7" key="1">
    <citation type="submission" date="2016-09" db="EMBL/GenBank/DDBJ databases">
        <authorList>
            <person name="Wibberg D."/>
        </authorList>
    </citation>
    <scope>NUCLEOTIDE SEQUENCE [LARGE SCALE GENOMIC DNA]</scope>
</reference>
<dbReference type="PANTHER" id="PTHR24422">
    <property type="entry name" value="CHEMOTAXIS PROTEIN METHYLTRANSFERASE"/>
    <property type="match status" value="1"/>
</dbReference>
<sequence>MSNSLSSTIPFAIVPLEIRKPFRPRLALVSLRGANLVKIVAIGTSAGGLSALETFFAATQHPSDMCYVVVQHLSPDFVSMMDRLLARISTLDIRKIEDGDPILANTIYLNTPSTYIEVEDDRFRVRPFDRAGRAPRLPIDHFFSSLAQSAYQPVAAVVMTGSASDGAQGALKITQAGGLAFAQDPEESEFPTMPEALIKAIPSAEVATAGELPALIHARLSGATRAPVAWSELSAYQGIIRLLQDTFGFEADDYKPDNVRRRVERRMALNGFNDERDYLDLLAQSREALEELYGDVLIGVTRFYRDIGYFHALRKDVFPEMLHGANEETPLRIWVAACSTGEEAYTLAIELSEAMEEVGLPANFRILATDVYAPAIKTASAGIYQEQQVQHIAPDLLQKYFYRSGRGYQVKSQLRQKLIFSVQNAQADAPFLRLDLVSCRNMLIYLTDEAQAKTLANFNFGLKQGGYLTLGPSETPGALLDQYSAVNEKWRVYHKHPAMLHTGHAPADREGPLAMTTEDPKPNIAPNLNSDSRDTRESAARSQTARDGWIAFKTYAGLDAMLRRYAPSSILINADGEVLTWYGLAGLYVDTKGKTGGWHVEDVLHPGMRTVIADALMAIREKKIEVTEHEIDLQLTETDNHRVAVKVEPLALTPPYARFVVVGLRRVSDDEQAVPNAAGEEDAAKLRARVAELDKDLRLTEESLQYVTEAMESNADLLRASNEELRFANEELQTSNEELQAANKELHAVNEELQIVTSDFERQVKSEAEQISAYESALQMAGLSALFLDAEMRLEAFTQGAGRLLELVRSDRGRTIRSVGITLPFADWAELCDQVRTTGREAKVEGELDGSPLAVKVRYIKANEISDKALFAVLLQET</sequence>
<dbReference type="SMART" id="SM00138">
    <property type="entry name" value="MeTrc"/>
    <property type="match status" value="1"/>
</dbReference>
<keyword evidence="1" id="KW-0145">Chemotaxis</keyword>
<dbReference type="Pfam" id="PF01339">
    <property type="entry name" value="CheB_methylest"/>
    <property type="match status" value="1"/>
</dbReference>
<dbReference type="GO" id="GO:0008757">
    <property type="term" value="F:S-adenosylmethionine-dependent methyltransferase activity"/>
    <property type="evidence" value="ECO:0007669"/>
    <property type="project" value="InterPro"/>
</dbReference>
<feature type="active site" evidence="1">
    <location>
        <position position="45"/>
    </location>
</feature>
<evidence type="ECO:0000259" key="5">
    <source>
        <dbReference type="PROSITE" id="PS50123"/>
    </source>
</evidence>
<feature type="domain" description="CheB-type methylesterase" evidence="4">
    <location>
        <begin position="38"/>
        <end position="223"/>
    </location>
</feature>
<evidence type="ECO:0000259" key="4">
    <source>
        <dbReference type="PROSITE" id="PS50122"/>
    </source>
</evidence>
<dbReference type="Proteomes" id="UP000184085">
    <property type="component" value="Unassembled WGS sequence"/>
</dbReference>
<dbReference type="InterPro" id="IPR050903">
    <property type="entry name" value="Bact_Chemotaxis_MeTrfase"/>
</dbReference>
<dbReference type="EMBL" id="FMJB01000046">
    <property type="protein sequence ID" value="SCM67505.1"/>
    <property type="molecule type" value="Genomic_DNA"/>
</dbReference>
<evidence type="ECO:0000313" key="7">
    <source>
        <dbReference type="Proteomes" id="UP000184085"/>
    </source>
</evidence>
<evidence type="ECO:0000256" key="2">
    <source>
        <dbReference type="SAM" id="Coils"/>
    </source>
</evidence>
<evidence type="ECO:0000313" key="6">
    <source>
        <dbReference type="EMBL" id="SCM67505.1"/>
    </source>
</evidence>
<dbReference type="GO" id="GO:0005737">
    <property type="term" value="C:cytoplasm"/>
    <property type="evidence" value="ECO:0007669"/>
    <property type="project" value="InterPro"/>
</dbReference>
<keyword evidence="2" id="KW-0175">Coiled coil</keyword>
<keyword evidence="1" id="KW-0378">Hydrolase</keyword>
<dbReference type="InterPro" id="IPR000780">
    <property type="entry name" value="CheR_MeTrfase"/>
</dbReference>
<dbReference type="InterPro" id="IPR022641">
    <property type="entry name" value="CheR_N"/>
</dbReference>
<dbReference type="Pfam" id="PF13596">
    <property type="entry name" value="PAS_10"/>
    <property type="match status" value="1"/>
</dbReference>
<dbReference type="Pfam" id="PF01739">
    <property type="entry name" value="CheR"/>
    <property type="match status" value="1"/>
</dbReference>
<name>A0A1M4N0F9_9RHOB</name>
<dbReference type="SUPFAM" id="SSF52738">
    <property type="entry name" value="Methylesterase CheB, C-terminal domain"/>
    <property type="match status" value="1"/>
</dbReference>
<dbReference type="GO" id="GO:0006935">
    <property type="term" value="P:chemotaxis"/>
    <property type="evidence" value="ECO:0007669"/>
    <property type="project" value="UniProtKB-UniRule"/>
</dbReference>
<dbReference type="Gene3D" id="3.40.50.150">
    <property type="entry name" value="Vaccinia Virus protein VP39"/>
    <property type="match status" value="1"/>
</dbReference>
<dbReference type="GO" id="GO:0000156">
    <property type="term" value="F:phosphorelay response regulator activity"/>
    <property type="evidence" value="ECO:0007669"/>
    <property type="project" value="InterPro"/>
</dbReference>
<feature type="region of interest" description="Disordered" evidence="3">
    <location>
        <begin position="503"/>
        <end position="542"/>
    </location>
</feature>
<feature type="active site" evidence="1">
    <location>
        <position position="72"/>
    </location>
</feature>